<reference evidence="1" key="1">
    <citation type="submission" date="2020-03" db="EMBL/GenBank/DDBJ databases">
        <authorList>
            <person name="Chebbi M.A."/>
            <person name="Drezen J.M."/>
        </authorList>
    </citation>
    <scope>NUCLEOTIDE SEQUENCE</scope>
    <source>
        <tissue evidence="1">Whole body</tissue>
    </source>
</reference>
<protein>
    <submittedName>
        <fullName evidence="1">Uncharacterized protein</fullName>
    </submittedName>
</protein>
<feature type="non-terminal residue" evidence="1">
    <location>
        <position position="1"/>
    </location>
</feature>
<dbReference type="EMBL" id="JAAOIC020000039">
    <property type="protein sequence ID" value="KAG8039235.1"/>
    <property type="molecule type" value="Genomic_DNA"/>
</dbReference>
<dbReference type="AlphaFoldDB" id="A0A8J5R2D7"/>
<comment type="caution">
    <text evidence="1">The sequence shown here is derived from an EMBL/GenBank/DDBJ whole genome shotgun (WGS) entry which is preliminary data.</text>
</comment>
<reference evidence="1" key="2">
    <citation type="submission" date="2021-04" db="EMBL/GenBank/DDBJ databases">
        <title>Genome-wide patterns of bracovirus chromosomal integration into multiple host tissues during parasitism.</title>
        <authorList>
            <person name="Chebbi M.A.C."/>
        </authorList>
    </citation>
    <scope>NUCLEOTIDE SEQUENCE</scope>
    <source>
        <tissue evidence="1">Whole body</tissue>
    </source>
</reference>
<sequence>TDATIAALDKFINSLDIIKLLDQVEGKLSEFKNEQNCDKNSFEEEILRCRELSKAISLIVDNVNINFISLNTVNMKSQIIEKCDNLKDIFLNLI</sequence>
<gene>
    <name evidence="1" type="ORF">G9C98_003542</name>
</gene>
<evidence type="ECO:0000313" key="2">
    <source>
        <dbReference type="Proteomes" id="UP000729913"/>
    </source>
</evidence>
<dbReference type="OrthoDB" id="10464480at2759"/>
<keyword evidence="2" id="KW-1185">Reference proteome</keyword>
<organism evidence="1 2">
    <name type="scientific">Cotesia typhae</name>
    <dbReference type="NCBI Taxonomy" id="2053667"/>
    <lineage>
        <taxon>Eukaryota</taxon>
        <taxon>Metazoa</taxon>
        <taxon>Ecdysozoa</taxon>
        <taxon>Arthropoda</taxon>
        <taxon>Hexapoda</taxon>
        <taxon>Insecta</taxon>
        <taxon>Pterygota</taxon>
        <taxon>Neoptera</taxon>
        <taxon>Endopterygota</taxon>
        <taxon>Hymenoptera</taxon>
        <taxon>Apocrita</taxon>
        <taxon>Ichneumonoidea</taxon>
        <taxon>Braconidae</taxon>
        <taxon>Microgastrinae</taxon>
        <taxon>Cotesia</taxon>
    </lineage>
</organism>
<name>A0A8J5R2D7_9HYME</name>
<proteinExistence type="predicted"/>
<accession>A0A8J5R2D7</accession>
<dbReference type="Proteomes" id="UP000729913">
    <property type="component" value="Unassembled WGS sequence"/>
</dbReference>
<evidence type="ECO:0000313" key="1">
    <source>
        <dbReference type="EMBL" id="KAG8039235.1"/>
    </source>
</evidence>